<evidence type="ECO:0000313" key="1">
    <source>
        <dbReference type="EMBL" id="KKM65800.1"/>
    </source>
</evidence>
<accession>A0A0F9LNG8</accession>
<dbReference type="AlphaFoldDB" id="A0A0F9LNG8"/>
<sequence length="101" mass="11254">MIQYTKTRTQDGPAIHAQMDFSGFAEGFGAVRNTFLLIRNGCASGTRAFTRAQKEKRFSTNPMGNAGVGTLPRAWACRAAPQNLLDLAFVDKRKNKTKRFR</sequence>
<name>A0A0F9LNG8_9ZZZZ</name>
<organism evidence="1">
    <name type="scientific">marine sediment metagenome</name>
    <dbReference type="NCBI Taxonomy" id="412755"/>
    <lineage>
        <taxon>unclassified sequences</taxon>
        <taxon>metagenomes</taxon>
        <taxon>ecological metagenomes</taxon>
    </lineage>
</organism>
<protein>
    <submittedName>
        <fullName evidence="1">Uncharacterized protein</fullName>
    </submittedName>
</protein>
<gene>
    <name evidence="1" type="ORF">LCGC14_1487640</name>
</gene>
<dbReference type="EMBL" id="LAZR01010657">
    <property type="protein sequence ID" value="KKM65800.1"/>
    <property type="molecule type" value="Genomic_DNA"/>
</dbReference>
<proteinExistence type="predicted"/>
<comment type="caution">
    <text evidence="1">The sequence shown here is derived from an EMBL/GenBank/DDBJ whole genome shotgun (WGS) entry which is preliminary data.</text>
</comment>
<reference evidence="1" key="1">
    <citation type="journal article" date="2015" name="Nature">
        <title>Complex archaea that bridge the gap between prokaryotes and eukaryotes.</title>
        <authorList>
            <person name="Spang A."/>
            <person name="Saw J.H."/>
            <person name="Jorgensen S.L."/>
            <person name="Zaremba-Niedzwiedzka K."/>
            <person name="Martijn J."/>
            <person name="Lind A.E."/>
            <person name="van Eijk R."/>
            <person name="Schleper C."/>
            <person name="Guy L."/>
            <person name="Ettema T.J."/>
        </authorList>
    </citation>
    <scope>NUCLEOTIDE SEQUENCE</scope>
</reference>